<name>A0A0K1P9Z9_9BACT</name>
<dbReference type="Gene3D" id="3.30.70.270">
    <property type="match status" value="1"/>
</dbReference>
<dbReference type="KEGG" id="vin:AKJ08_0750"/>
<sequence length="377" mass="40605">MHLVCSMGPVLAIGSELPTLEAAVLAGAHDFAIDPDGDELLARLRLLAPAPVDPLCHRPAGRLPPGPLLGSRARILVVEDDADVRGLLRDLLGDAHDTLEAESAETGVELARREVPDAILLDVFLPGMDGFAALRLLQEDPATASIPVLFLSAETDDRARVRGLEQGAADFVVKPFSTAELLARVDKALRAARQGEHLRALAETDALTGLPNFRALLARLEEEVKRAHRYQHPLSAVMVDLDDLKTINDRLGHAAGNRAIVALAQTISAELRETDFAARYGGDEFVLLLPHAVAEQAWRFAERLRRDMSGVRISEDMPLRGSFGVASLERTPEGSAEALLRAADAALYRAKREGRNRVCVEPPVGGTNERGASVPVS</sequence>
<evidence type="ECO:0000259" key="4">
    <source>
        <dbReference type="PROSITE" id="PS50110"/>
    </source>
</evidence>
<dbReference type="PANTHER" id="PTHR45138">
    <property type="entry name" value="REGULATORY COMPONENTS OF SENSORY TRANSDUCTION SYSTEM"/>
    <property type="match status" value="1"/>
</dbReference>
<dbReference type="EMBL" id="CP012332">
    <property type="protein sequence ID" value="AKU90363.1"/>
    <property type="molecule type" value="Genomic_DNA"/>
</dbReference>
<comment type="catalytic activity">
    <reaction evidence="2">
        <text>2 GTP = 3',3'-c-di-GMP + 2 diphosphate</text>
        <dbReference type="Rhea" id="RHEA:24898"/>
        <dbReference type="ChEBI" id="CHEBI:33019"/>
        <dbReference type="ChEBI" id="CHEBI:37565"/>
        <dbReference type="ChEBI" id="CHEBI:58805"/>
        <dbReference type="EC" id="2.7.7.65"/>
    </reaction>
</comment>
<feature type="modified residue" description="4-aspartylphosphate" evidence="3">
    <location>
        <position position="122"/>
    </location>
</feature>
<reference evidence="6 7" key="1">
    <citation type="submission" date="2015-08" db="EMBL/GenBank/DDBJ databases">
        <authorList>
            <person name="Babu N.S."/>
            <person name="Beckwith C.J."/>
            <person name="Beseler K.G."/>
            <person name="Brison A."/>
            <person name="Carone J.V."/>
            <person name="Caskin T.P."/>
            <person name="Diamond M."/>
            <person name="Durham M.E."/>
            <person name="Foxe J.M."/>
            <person name="Go M."/>
            <person name="Henderson B.A."/>
            <person name="Jones I.B."/>
            <person name="McGettigan J.A."/>
            <person name="Micheletti S.J."/>
            <person name="Nasrallah M.E."/>
            <person name="Ortiz D."/>
            <person name="Piller C.R."/>
            <person name="Privatt S.R."/>
            <person name="Schneider S.L."/>
            <person name="Sharp S."/>
            <person name="Smith T.C."/>
            <person name="Stanton J.D."/>
            <person name="Ullery H.E."/>
            <person name="Wilson R.J."/>
            <person name="Serrano M.G."/>
            <person name="Buck G."/>
            <person name="Lee V."/>
            <person name="Wang Y."/>
            <person name="Carvalho R."/>
            <person name="Voegtly L."/>
            <person name="Shi R."/>
            <person name="Duckworth R."/>
            <person name="Johnson A."/>
            <person name="Loviza R."/>
            <person name="Walstead R."/>
            <person name="Shah Z."/>
            <person name="Kiflezghi M."/>
            <person name="Wade K."/>
            <person name="Ball S.L."/>
            <person name="Bradley K.W."/>
            <person name="Asai D.J."/>
            <person name="Bowman C.A."/>
            <person name="Russell D.A."/>
            <person name="Pope W.H."/>
            <person name="Jacobs-Sera D."/>
            <person name="Hendrix R.W."/>
            <person name="Hatfull G.F."/>
        </authorList>
    </citation>
    <scope>NUCLEOTIDE SEQUENCE [LARGE SCALE GENOMIC DNA]</scope>
    <source>
        <strain evidence="6 7">DSM 27710</strain>
    </source>
</reference>
<protein>
    <recommendedName>
        <fullName evidence="1">diguanylate cyclase</fullName>
        <ecNumber evidence="1">2.7.7.65</ecNumber>
    </recommendedName>
</protein>
<dbReference type="Pfam" id="PF00072">
    <property type="entry name" value="Response_reg"/>
    <property type="match status" value="1"/>
</dbReference>
<dbReference type="Pfam" id="PF00990">
    <property type="entry name" value="GGDEF"/>
    <property type="match status" value="1"/>
</dbReference>
<gene>
    <name evidence="6" type="ORF">AKJ08_0750</name>
</gene>
<dbReference type="InterPro" id="IPR043128">
    <property type="entry name" value="Rev_trsase/Diguanyl_cyclase"/>
</dbReference>
<dbReference type="PANTHER" id="PTHR45138:SF9">
    <property type="entry name" value="DIGUANYLATE CYCLASE DGCM-RELATED"/>
    <property type="match status" value="1"/>
</dbReference>
<dbReference type="SUPFAM" id="SSF52172">
    <property type="entry name" value="CheY-like"/>
    <property type="match status" value="1"/>
</dbReference>
<accession>A0A0K1P9Z9</accession>
<dbReference type="InterPro" id="IPR050469">
    <property type="entry name" value="Diguanylate_Cyclase"/>
</dbReference>
<organism evidence="6 7">
    <name type="scientific">Vulgatibacter incomptus</name>
    <dbReference type="NCBI Taxonomy" id="1391653"/>
    <lineage>
        <taxon>Bacteria</taxon>
        <taxon>Pseudomonadati</taxon>
        <taxon>Myxococcota</taxon>
        <taxon>Myxococcia</taxon>
        <taxon>Myxococcales</taxon>
        <taxon>Cystobacterineae</taxon>
        <taxon>Vulgatibacteraceae</taxon>
        <taxon>Vulgatibacter</taxon>
    </lineage>
</organism>
<dbReference type="CDD" id="cd01949">
    <property type="entry name" value="GGDEF"/>
    <property type="match status" value="1"/>
</dbReference>
<dbReference type="SMART" id="SM00267">
    <property type="entry name" value="GGDEF"/>
    <property type="match status" value="1"/>
</dbReference>
<evidence type="ECO:0000313" key="6">
    <source>
        <dbReference type="EMBL" id="AKU90363.1"/>
    </source>
</evidence>
<feature type="domain" description="GGDEF" evidence="5">
    <location>
        <begin position="232"/>
        <end position="363"/>
    </location>
</feature>
<keyword evidence="7" id="KW-1185">Reference proteome</keyword>
<dbReference type="EC" id="2.7.7.65" evidence="1"/>
<dbReference type="PROSITE" id="PS50110">
    <property type="entry name" value="RESPONSE_REGULATORY"/>
    <property type="match status" value="1"/>
</dbReference>
<dbReference type="GO" id="GO:0043709">
    <property type="term" value="P:cell adhesion involved in single-species biofilm formation"/>
    <property type="evidence" value="ECO:0007669"/>
    <property type="project" value="TreeGrafter"/>
</dbReference>
<dbReference type="SUPFAM" id="SSF55073">
    <property type="entry name" value="Nucleotide cyclase"/>
    <property type="match status" value="1"/>
</dbReference>
<evidence type="ECO:0000256" key="3">
    <source>
        <dbReference type="PROSITE-ProRule" id="PRU00169"/>
    </source>
</evidence>
<dbReference type="InterPro" id="IPR011006">
    <property type="entry name" value="CheY-like_superfamily"/>
</dbReference>
<dbReference type="FunFam" id="3.30.70.270:FF:000001">
    <property type="entry name" value="Diguanylate cyclase domain protein"/>
    <property type="match status" value="1"/>
</dbReference>
<evidence type="ECO:0000313" key="7">
    <source>
        <dbReference type="Proteomes" id="UP000055590"/>
    </source>
</evidence>
<dbReference type="PROSITE" id="PS50887">
    <property type="entry name" value="GGDEF"/>
    <property type="match status" value="1"/>
</dbReference>
<dbReference type="NCBIfam" id="TIGR00254">
    <property type="entry name" value="GGDEF"/>
    <property type="match status" value="1"/>
</dbReference>
<dbReference type="STRING" id="1391653.AKJ08_0750"/>
<dbReference type="GO" id="GO:0005886">
    <property type="term" value="C:plasma membrane"/>
    <property type="evidence" value="ECO:0007669"/>
    <property type="project" value="TreeGrafter"/>
</dbReference>
<dbReference type="GO" id="GO:0052621">
    <property type="term" value="F:diguanylate cyclase activity"/>
    <property type="evidence" value="ECO:0007669"/>
    <property type="project" value="UniProtKB-EC"/>
</dbReference>
<keyword evidence="3" id="KW-0597">Phosphoprotein</keyword>
<evidence type="ECO:0000256" key="2">
    <source>
        <dbReference type="ARBA" id="ARBA00034247"/>
    </source>
</evidence>
<dbReference type="SMART" id="SM00448">
    <property type="entry name" value="REC"/>
    <property type="match status" value="1"/>
</dbReference>
<dbReference type="InterPro" id="IPR000160">
    <property type="entry name" value="GGDEF_dom"/>
</dbReference>
<feature type="domain" description="Response regulatory" evidence="4">
    <location>
        <begin position="74"/>
        <end position="189"/>
    </location>
</feature>
<proteinExistence type="predicted"/>
<dbReference type="Proteomes" id="UP000055590">
    <property type="component" value="Chromosome"/>
</dbReference>
<dbReference type="Gene3D" id="3.40.50.2300">
    <property type="match status" value="1"/>
</dbReference>
<evidence type="ECO:0000259" key="5">
    <source>
        <dbReference type="PROSITE" id="PS50887"/>
    </source>
</evidence>
<evidence type="ECO:0000256" key="1">
    <source>
        <dbReference type="ARBA" id="ARBA00012528"/>
    </source>
</evidence>
<dbReference type="GO" id="GO:1902201">
    <property type="term" value="P:negative regulation of bacterial-type flagellum-dependent cell motility"/>
    <property type="evidence" value="ECO:0007669"/>
    <property type="project" value="TreeGrafter"/>
</dbReference>
<dbReference type="InterPro" id="IPR029787">
    <property type="entry name" value="Nucleotide_cyclase"/>
</dbReference>
<dbReference type="InterPro" id="IPR001789">
    <property type="entry name" value="Sig_transdc_resp-reg_receiver"/>
</dbReference>
<dbReference type="AlphaFoldDB" id="A0A0K1P9Z9"/>
<dbReference type="GO" id="GO:0000160">
    <property type="term" value="P:phosphorelay signal transduction system"/>
    <property type="evidence" value="ECO:0007669"/>
    <property type="project" value="InterPro"/>
</dbReference>